<dbReference type="SMART" id="SM00116">
    <property type="entry name" value="CBS"/>
    <property type="match status" value="2"/>
</dbReference>
<evidence type="ECO:0000313" key="6">
    <source>
        <dbReference type="Proteomes" id="UP000094296"/>
    </source>
</evidence>
<dbReference type="STRING" id="766136.BHF68_08435"/>
<dbReference type="Pfam" id="PF00571">
    <property type="entry name" value="CBS"/>
    <property type="match status" value="2"/>
</dbReference>
<evidence type="ECO:0008006" key="7">
    <source>
        <dbReference type="Google" id="ProtNLM"/>
    </source>
</evidence>
<dbReference type="InterPro" id="IPR018490">
    <property type="entry name" value="cNMP-bd_dom_sf"/>
</dbReference>
<organism evidence="5 6">
    <name type="scientific">Desulfuribacillus alkaliarsenatis</name>
    <dbReference type="NCBI Taxonomy" id="766136"/>
    <lineage>
        <taxon>Bacteria</taxon>
        <taxon>Bacillati</taxon>
        <taxon>Bacillota</taxon>
        <taxon>Desulfuribacillia</taxon>
        <taxon>Desulfuribacillales</taxon>
        <taxon>Desulfuribacillaceae</taxon>
        <taxon>Desulfuribacillus</taxon>
    </lineage>
</organism>
<evidence type="ECO:0000256" key="1">
    <source>
        <dbReference type="ARBA" id="ARBA00023122"/>
    </source>
</evidence>
<proteinExistence type="predicted"/>
<keyword evidence="1 2" id="KW-0129">CBS domain</keyword>
<dbReference type="PANTHER" id="PTHR43080:SF2">
    <property type="entry name" value="CBS DOMAIN-CONTAINING PROTEIN"/>
    <property type="match status" value="1"/>
</dbReference>
<dbReference type="Pfam" id="PF03445">
    <property type="entry name" value="DUF294"/>
    <property type="match status" value="1"/>
</dbReference>
<dbReference type="SUPFAM" id="SSF51206">
    <property type="entry name" value="cAMP-binding domain-like"/>
    <property type="match status" value="1"/>
</dbReference>
<evidence type="ECO:0000259" key="4">
    <source>
        <dbReference type="PROSITE" id="PS51371"/>
    </source>
</evidence>
<sequence length="637" mass="72561">MEKKTIDILLQTAPFNKLPKNVVEALVENASFRTYQEQEFIFREKQELNEVYVVIEGMAMAVLTMSDGEESVIEFFRPGNFFGEVAAMAVSNPPISVQAVQPLTCLVFTRQAFSNLIHTNPIFAEEMTRIISERLLKIYRELHEEISHHKHGIETLPFRKKIGEFMSAPVLTCTPSAKVTEIAKIFLEHKISSIIVTKKNDNVPMGIVTESDLIKKVIAREKDIKTVTAVEIMGHPLHTIEANNYYYDALLKMVQNHIKHLAVVENNRLIGIVTVKDLMKARSVGTLSIVDSIEKQTTIEGLIKAQTEIDKVLEALVNEQAPAYEISTIITEFNDRVTRKIIQISEQQMIDEGFGAPPAEYCWLQLGASGRKEQLLRTPQNNAILYSDPSPNRMKTTEQYFATLAEKVVTSLKDCGFDECAKGITAKNPLWRKSFKDWLVTIDNWLKSTDANVVDTSTYLLDFRFVYGKKRIAEDLRYFILDETKPATMFLHQLTDKEIANEIPLGILGEIITPNSGDQKGMLNLRNDGYSHIVNCIRLYSLRYGAEKTSTFERIEEMVELGHFSKFEAKKYKEAFDCLLRFALEKNIQKVKQGKIADNCISPLSLEKDEQELLKDALVTTQKLQERTRSFLIENKI</sequence>
<gene>
    <name evidence="5" type="ORF">BHF68_08435</name>
</gene>
<reference evidence="5 6" key="1">
    <citation type="submission" date="2016-09" db="EMBL/GenBank/DDBJ databases">
        <title>Draft genome sequence for the type strain of Desulfuribacillus alkaliarsenatis AHT28, an obligately anaerobic, sulfidogenic bacterium isolated from Russian soda lake sediments.</title>
        <authorList>
            <person name="Abin C.A."/>
            <person name="Hollibaugh J.T."/>
        </authorList>
    </citation>
    <scope>NUCLEOTIDE SEQUENCE [LARGE SCALE GENOMIC DNA]</scope>
    <source>
        <strain evidence="5 6">AHT28</strain>
    </source>
</reference>
<dbReference type="Pfam" id="PF00027">
    <property type="entry name" value="cNMP_binding"/>
    <property type="match status" value="1"/>
</dbReference>
<dbReference type="Pfam" id="PF10335">
    <property type="entry name" value="DUF294_C"/>
    <property type="match status" value="1"/>
</dbReference>
<dbReference type="PROSITE" id="PS50042">
    <property type="entry name" value="CNMP_BINDING_3"/>
    <property type="match status" value="1"/>
</dbReference>
<dbReference type="EMBL" id="MIJE01000032">
    <property type="protein sequence ID" value="OEF96186.1"/>
    <property type="molecule type" value="Genomic_DNA"/>
</dbReference>
<dbReference type="GO" id="GO:0008773">
    <property type="term" value="F:[protein-PII] uridylyltransferase activity"/>
    <property type="evidence" value="ECO:0007669"/>
    <property type="project" value="InterPro"/>
</dbReference>
<dbReference type="InterPro" id="IPR000644">
    <property type="entry name" value="CBS_dom"/>
</dbReference>
<feature type="domain" description="CBS" evidence="4">
    <location>
        <begin position="233"/>
        <end position="289"/>
    </location>
</feature>
<dbReference type="Proteomes" id="UP000094296">
    <property type="component" value="Unassembled WGS sequence"/>
</dbReference>
<dbReference type="InterPro" id="IPR014710">
    <property type="entry name" value="RmlC-like_jellyroll"/>
</dbReference>
<dbReference type="InterPro" id="IPR051257">
    <property type="entry name" value="Diverse_CBS-Domain"/>
</dbReference>
<evidence type="ECO:0000256" key="2">
    <source>
        <dbReference type="PROSITE-ProRule" id="PRU00703"/>
    </source>
</evidence>
<dbReference type="PROSITE" id="PS51371">
    <property type="entry name" value="CBS"/>
    <property type="match status" value="2"/>
</dbReference>
<name>A0A1E5G031_9FIRM</name>
<dbReference type="InterPro" id="IPR018821">
    <property type="entry name" value="DUF294_put_nucleoTrafse_sb-bd"/>
</dbReference>
<evidence type="ECO:0000259" key="3">
    <source>
        <dbReference type="PROSITE" id="PS50042"/>
    </source>
</evidence>
<protein>
    <recommendedName>
        <fullName evidence="7">Nucleotidyltransferase</fullName>
    </recommendedName>
</protein>
<dbReference type="OrthoDB" id="9810963at2"/>
<feature type="domain" description="CBS" evidence="4">
    <location>
        <begin position="166"/>
        <end position="224"/>
    </location>
</feature>
<dbReference type="InterPro" id="IPR005105">
    <property type="entry name" value="GlnD_Uridyltrans_N"/>
</dbReference>
<dbReference type="InterPro" id="IPR000595">
    <property type="entry name" value="cNMP-bd_dom"/>
</dbReference>
<dbReference type="SMART" id="SM00100">
    <property type="entry name" value="cNMP"/>
    <property type="match status" value="1"/>
</dbReference>
<dbReference type="Gene3D" id="3.10.580.10">
    <property type="entry name" value="CBS-domain"/>
    <property type="match status" value="1"/>
</dbReference>
<dbReference type="InterPro" id="IPR046342">
    <property type="entry name" value="CBS_dom_sf"/>
</dbReference>
<dbReference type="AlphaFoldDB" id="A0A1E5G031"/>
<keyword evidence="6" id="KW-1185">Reference proteome</keyword>
<dbReference type="CDD" id="cd00038">
    <property type="entry name" value="CAP_ED"/>
    <property type="match status" value="1"/>
</dbReference>
<dbReference type="PANTHER" id="PTHR43080">
    <property type="entry name" value="CBS DOMAIN-CONTAINING PROTEIN CBSX3, MITOCHONDRIAL"/>
    <property type="match status" value="1"/>
</dbReference>
<dbReference type="CDD" id="cd05401">
    <property type="entry name" value="NT_GlnE_GlnD_like"/>
    <property type="match status" value="1"/>
</dbReference>
<dbReference type="SUPFAM" id="SSF54631">
    <property type="entry name" value="CBS-domain pair"/>
    <property type="match status" value="1"/>
</dbReference>
<accession>A0A1E5G031</accession>
<dbReference type="RefSeq" id="WP_069643691.1">
    <property type="nucleotide sequence ID" value="NZ_MIJE01000032.1"/>
</dbReference>
<evidence type="ECO:0000313" key="5">
    <source>
        <dbReference type="EMBL" id="OEF96186.1"/>
    </source>
</evidence>
<dbReference type="Gene3D" id="2.60.120.10">
    <property type="entry name" value="Jelly Rolls"/>
    <property type="match status" value="1"/>
</dbReference>
<comment type="caution">
    <text evidence="5">The sequence shown here is derived from an EMBL/GenBank/DDBJ whole genome shotgun (WGS) entry which is preliminary data.</text>
</comment>
<feature type="domain" description="Cyclic nucleotide-binding" evidence="3">
    <location>
        <begin position="14"/>
        <end position="134"/>
    </location>
</feature>